<evidence type="ECO:0000313" key="3">
    <source>
        <dbReference type="Proteomes" id="UP000654075"/>
    </source>
</evidence>
<dbReference type="OMA" id="EYKSIEC"/>
<evidence type="ECO:0000313" key="2">
    <source>
        <dbReference type="EMBL" id="CAE8731192.1"/>
    </source>
</evidence>
<organism evidence="1 3">
    <name type="scientific">Polarella glacialis</name>
    <name type="common">Dinoflagellate</name>
    <dbReference type="NCBI Taxonomy" id="89957"/>
    <lineage>
        <taxon>Eukaryota</taxon>
        <taxon>Sar</taxon>
        <taxon>Alveolata</taxon>
        <taxon>Dinophyceae</taxon>
        <taxon>Suessiales</taxon>
        <taxon>Suessiaceae</taxon>
        <taxon>Polarella</taxon>
    </lineage>
</organism>
<dbReference type="Proteomes" id="UP000626109">
    <property type="component" value="Unassembled WGS sequence"/>
</dbReference>
<evidence type="ECO:0000313" key="1">
    <source>
        <dbReference type="EMBL" id="CAE8636546.1"/>
    </source>
</evidence>
<dbReference type="EMBL" id="CAJNNV010031508">
    <property type="protein sequence ID" value="CAE8636546.1"/>
    <property type="molecule type" value="Genomic_DNA"/>
</dbReference>
<keyword evidence="3" id="KW-1185">Reference proteome</keyword>
<dbReference type="EMBL" id="CAJNNW010035974">
    <property type="protein sequence ID" value="CAE8731192.1"/>
    <property type="molecule type" value="Genomic_DNA"/>
</dbReference>
<gene>
    <name evidence="1" type="ORF">PGLA1383_LOCUS51975</name>
    <name evidence="2" type="ORF">PGLA2088_LOCUS45937</name>
</gene>
<accession>A0A813HEL6</accession>
<proteinExistence type="predicted"/>
<comment type="caution">
    <text evidence="1">The sequence shown here is derived from an EMBL/GenBank/DDBJ whole genome shotgun (WGS) entry which is preliminary data.</text>
</comment>
<dbReference type="Proteomes" id="UP000654075">
    <property type="component" value="Unassembled WGS sequence"/>
</dbReference>
<dbReference type="OrthoDB" id="417670at2759"/>
<name>A0A813HEL6_POLGL</name>
<protein>
    <submittedName>
        <fullName evidence="1">Uncharacterized protein</fullName>
    </submittedName>
</protein>
<sequence>MACQSRRSRLKVRQVAAAALAAAAVGLNGLSFLHGALVVNTRPRPFHLQQQGRAVSRRAAESATELSRTERLLAAVRERVAAMGGTEAWEDAANAVAAAIDSGTDEAEMALAKAFGWTGWFDLNRASYLKPKLPQDIGKLREALRWLSDGPLSLSPEQLRHALAIKPLAYLVGPEKSYHAALEVAPEQFSTPSAFRDLLLREPMALDLTHNCQLTDPDDRPMDDWGEPVHCDGQCTHCWRSSTPRFMGGVLDGVEV</sequence>
<dbReference type="AlphaFoldDB" id="A0A813HEL6"/>
<reference evidence="1" key="1">
    <citation type="submission" date="2021-02" db="EMBL/GenBank/DDBJ databases">
        <authorList>
            <person name="Dougan E. K."/>
            <person name="Rhodes N."/>
            <person name="Thang M."/>
            <person name="Chan C."/>
        </authorList>
    </citation>
    <scope>NUCLEOTIDE SEQUENCE</scope>
</reference>